<dbReference type="AlphaFoldDB" id="A0AAJ4XJY2"/>
<protein>
    <recommendedName>
        <fullName evidence="4">Secreted protein</fullName>
    </recommendedName>
</protein>
<dbReference type="Proteomes" id="UP001294444">
    <property type="component" value="Unassembled WGS sequence"/>
</dbReference>
<sequence length="102" mass="11748">MLCRTCLHASFVLLQPAFACKFHKDCSIGTSVRTWISTRSRCMQKHTVLLIKALLHLGFQRGQHGPHETTKFRTRRVIGYREWFALGLVTIGQHLLTGLERE</sequence>
<organism evidence="2 3">
    <name type="scientific">Melanopsichium pennsylvanicum</name>
    <dbReference type="NCBI Taxonomy" id="63383"/>
    <lineage>
        <taxon>Eukaryota</taxon>
        <taxon>Fungi</taxon>
        <taxon>Dikarya</taxon>
        <taxon>Basidiomycota</taxon>
        <taxon>Ustilaginomycotina</taxon>
        <taxon>Ustilaginomycetes</taxon>
        <taxon>Ustilaginales</taxon>
        <taxon>Ustilaginaceae</taxon>
        <taxon>Melanopsichium</taxon>
    </lineage>
</organism>
<evidence type="ECO:0008006" key="4">
    <source>
        <dbReference type="Google" id="ProtNLM"/>
    </source>
</evidence>
<evidence type="ECO:0000313" key="2">
    <source>
        <dbReference type="EMBL" id="SNX83734.1"/>
    </source>
</evidence>
<feature type="signal peptide" evidence="1">
    <location>
        <begin position="1"/>
        <end position="19"/>
    </location>
</feature>
<feature type="chain" id="PRO_5042505693" description="Secreted protein" evidence="1">
    <location>
        <begin position="20"/>
        <end position="102"/>
    </location>
</feature>
<reference evidence="2" key="1">
    <citation type="submission" date="2023-10" db="EMBL/GenBank/DDBJ databases">
        <authorList>
            <person name="Guldener U."/>
        </authorList>
    </citation>
    <scope>NUCLEOTIDE SEQUENCE</scope>
    <source>
        <strain evidence="2">Mp4</strain>
    </source>
</reference>
<evidence type="ECO:0000313" key="3">
    <source>
        <dbReference type="Proteomes" id="UP001294444"/>
    </source>
</evidence>
<dbReference type="EMBL" id="OAPG01000004">
    <property type="protein sequence ID" value="SNX83734.1"/>
    <property type="molecule type" value="Genomic_DNA"/>
</dbReference>
<comment type="caution">
    <text evidence="2">The sequence shown here is derived from an EMBL/GenBank/DDBJ whole genome shotgun (WGS) entry which is preliminary data.</text>
</comment>
<accession>A0AAJ4XJY2</accession>
<keyword evidence="1" id="KW-0732">Signal</keyword>
<proteinExistence type="predicted"/>
<keyword evidence="3" id="KW-1185">Reference proteome</keyword>
<name>A0AAJ4XJY2_9BASI</name>
<gene>
    <name evidence="2" type="ORF">MEPE_02441</name>
</gene>
<evidence type="ECO:0000256" key="1">
    <source>
        <dbReference type="SAM" id="SignalP"/>
    </source>
</evidence>